<proteinExistence type="predicted"/>
<feature type="chain" id="PRO_5038922857" evidence="1">
    <location>
        <begin position="23"/>
        <end position="155"/>
    </location>
</feature>
<dbReference type="STRING" id="1544413.Clow_02275"/>
<accession>A0A0Q1DTS0</accession>
<name>A0A0Q1DTS0_9CORY</name>
<reference evidence="2 3" key="1">
    <citation type="submission" date="2015-10" db="EMBL/GenBank/DDBJ databases">
        <title>Corynebacteirum lowii and Corynebacterium oculi species nova, derived from human clinical disease and and emended description of Corynebacterium mastiditis.</title>
        <authorList>
            <person name="Bernard K."/>
            <person name="Pacheco A.L."/>
            <person name="Mcdougall C."/>
            <person name="Burtx T."/>
            <person name="Weibe D."/>
            <person name="Tyler S."/>
            <person name="Olson A.B."/>
            <person name="Cnockaert M."/>
            <person name="Eguchi H."/>
            <person name="Kuwahara T."/>
            <person name="Nakayama-Imaohji H."/>
            <person name="Boudewijins M."/>
            <person name="Van Hoecke F."/>
            <person name="Bernier A.-M."/>
            <person name="Vandamme P."/>
        </authorList>
    </citation>
    <scope>NUCLEOTIDE SEQUENCE [LARGE SCALE GENOMIC DNA]</scope>
    <source>
        <strain evidence="2 3">NML 130206</strain>
    </source>
</reference>
<dbReference type="AlphaFoldDB" id="A0A0Q1DTS0"/>
<evidence type="ECO:0000313" key="3">
    <source>
        <dbReference type="Proteomes" id="UP000050488"/>
    </source>
</evidence>
<keyword evidence="3" id="KW-1185">Reference proteome</keyword>
<keyword evidence="1" id="KW-0732">Signal</keyword>
<dbReference type="Proteomes" id="UP000050488">
    <property type="component" value="Unassembled WGS sequence"/>
</dbReference>
<comment type="caution">
    <text evidence="2">The sequence shown here is derived from an EMBL/GenBank/DDBJ whole genome shotgun (WGS) entry which is preliminary data.</text>
</comment>
<organism evidence="2 3">
    <name type="scientific">Corynebacterium lowii</name>
    <dbReference type="NCBI Taxonomy" id="1544413"/>
    <lineage>
        <taxon>Bacteria</taxon>
        <taxon>Bacillati</taxon>
        <taxon>Actinomycetota</taxon>
        <taxon>Actinomycetes</taxon>
        <taxon>Mycobacteriales</taxon>
        <taxon>Corynebacteriaceae</taxon>
        <taxon>Corynebacterium</taxon>
    </lineage>
</organism>
<evidence type="ECO:0000313" key="2">
    <source>
        <dbReference type="EMBL" id="KQB83471.1"/>
    </source>
</evidence>
<dbReference type="OrthoDB" id="4427284at2"/>
<dbReference type="EMBL" id="LKEV01000009">
    <property type="protein sequence ID" value="KQB83471.1"/>
    <property type="molecule type" value="Genomic_DNA"/>
</dbReference>
<dbReference type="PATRIC" id="fig|1544413.3.peg.2276"/>
<protein>
    <submittedName>
        <fullName evidence="2">Uncharacterized protein</fullName>
    </submittedName>
</protein>
<gene>
    <name evidence="2" type="ORF">Clow_02275</name>
</gene>
<feature type="signal peptide" evidence="1">
    <location>
        <begin position="1"/>
        <end position="22"/>
    </location>
</feature>
<evidence type="ECO:0000256" key="1">
    <source>
        <dbReference type="SAM" id="SignalP"/>
    </source>
</evidence>
<sequence>MLFSILKGLALATGLLSLGAQPFGSSDIAAPETVASSEAAPAASAADREAAAEKAVSAIEEKAGHDLVNLDFDGDAVVVRPVESFDEEADQDAMSEIFDALAAVGYQNISAVGKPLSFELPEVDPSTLVNSEENESVEAIALPEIDPEFSHVIKA</sequence>
<dbReference type="RefSeq" id="WP_055179196.1">
    <property type="nucleotide sequence ID" value="NZ_JAUSQY010000001.1"/>
</dbReference>